<sequence>KGKGYEGVVTRWGVTRLPRKTHRGLRKVACIGAWHPARVSYTVARAGQKETHDASTEFDRTEKDITPMGGFPHYGVVKADYLMIKGCCVGPKKRVVTLRQ</sequence>
<keyword evidence="3" id="KW-0687">Ribonucleoprotein</keyword>
<reference evidence="4" key="3">
    <citation type="journal article" date="2017" name="Nature">
        <title>Genome sequence of the progenitor of the wheat D genome Aegilops tauschii.</title>
        <authorList>
            <person name="Luo M.C."/>
            <person name="Gu Y.Q."/>
            <person name="Puiu D."/>
            <person name="Wang H."/>
            <person name="Twardziok S.O."/>
            <person name="Deal K.R."/>
            <person name="Huo N."/>
            <person name="Zhu T."/>
            <person name="Wang L."/>
            <person name="Wang Y."/>
            <person name="McGuire P.E."/>
            <person name="Liu S."/>
            <person name="Long H."/>
            <person name="Ramasamy R.K."/>
            <person name="Rodriguez J.C."/>
            <person name="Van S.L."/>
            <person name="Yuan L."/>
            <person name="Wang Z."/>
            <person name="Xia Z."/>
            <person name="Xiao L."/>
            <person name="Anderson O.D."/>
            <person name="Ouyang S."/>
            <person name="Liang Y."/>
            <person name="Zimin A.V."/>
            <person name="Pertea G."/>
            <person name="Qi P."/>
            <person name="Bennetzen J.L."/>
            <person name="Dai X."/>
            <person name="Dawson M.W."/>
            <person name="Muller H.G."/>
            <person name="Kugler K."/>
            <person name="Rivarola-Duarte L."/>
            <person name="Spannagl M."/>
            <person name="Mayer K.F.X."/>
            <person name="Lu F.H."/>
            <person name="Bevan M.W."/>
            <person name="Leroy P."/>
            <person name="Li P."/>
            <person name="You F.M."/>
            <person name="Sun Q."/>
            <person name="Liu Z."/>
            <person name="Lyons E."/>
            <person name="Wicker T."/>
            <person name="Salzberg S.L."/>
            <person name="Devos K.M."/>
            <person name="Dvorak J."/>
        </authorList>
    </citation>
    <scope>NUCLEOTIDE SEQUENCE [LARGE SCALE GENOMIC DNA]</scope>
    <source>
        <strain evidence="4">cv. AL8/78</strain>
    </source>
</reference>
<comment type="similarity">
    <text evidence="1">Belongs to the universal ribosomal protein uL3 family.</text>
</comment>
<dbReference type="Pfam" id="PF00297">
    <property type="entry name" value="Ribosomal_L3"/>
    <property type="match status" value="1"/>
</dbReference>
<evidence type="ECO:0000313" key="4">
    <source>
        <dbReference type="EnsemblPlants" id="AET4Gv20235500.4"/>
    </source>
</evidence>
<dbReference type="SUPFAM" id="SSF50447">
    <property type="entry name" value="Translation proteins"/>
    <property type="match status" value="1"/>
</dbReference>
<reference evidence="4" key="5">
    <citation type="journal article" date="2021" name="G3 (Bethesda)">
        <title>Aegilops tauschii genome assembly Aet v5.0 features greater sequence contiguity and improved annotation.</title>
        <authorList>
            <person name="Wang L."/>
            <person name="Zhu T."/>
            <person name="Rodriguez J.C."/>
            <person name="Deal K.R."/>
            <person name="Dubcovsky J."/>
            <person name="McGuire P.E."/>
            <person name="Lux T."/>
            <person name="Spannagl M."/>
            <person name="Mayer K.F.X."/>
            <person name="Baldrich P."/>
            <person name="Meyers B.C."/>
            <person name="Huo N."/>
            <person name="Gu Y.Q."/>
            <person name="Zhou H."/>
            <person name="Devos K.M."/>
            <person name="Bennetzen J.L."/>
            <person name="Unver T."/>
            <person name="Budak H."/>
            <person name="Gulick P.J."/>
            <person name="Galiba G."/>
            <person name="Kalapos B."/>
            <person name="Nelson D.R."/>
            <person name="Li P."/>
            <person name="You F.M."/>
            <person name="Luo M.C."/>
            <person name="Dvorak J."/>
        </authorList>
    </citation>
    <scope>NUCLEOTIDE SEQUENCE [LARGE SCALE GENOMIC DNA]</scope>
    <source>
        <strain evidence="4">cv. AL8/78</strain>
    </source>
</reference>
<reference evidence="4" key="4">
    <citation type="submission" date="2019-03" db="UniProtKB">
        <authorList>
            <consortium name="EnsemblPlants"/>
        </authorList>
    </citation>
    <scope>IDENTIFICATION</scope>
</reference>
<dbReference type="GO" id="GO:0022625">
    <property type="term" value="C:cytosolic large ribosomal subunit"/>
    <property type="evidence" value="ECO:0007669"/>
    <property type="project" value="TreeGrafter"/>
</dbReference>
<accession>A0A453HM54</accession>
<evidence type="ECO:0000256" key="1">
    <source>
        <dbReference type="ARBA" id="ARBA00006540"/>
    </source>
</evidence>
<dbReference type="PANTHER" id="PTHR11363:SF8">
    <property type="entry name" value="RIBOSOMAL PROTEIN L3"/>
    <property type="match status" value="1"/>
</dbReference>
<dbReference type="EnsemblPlants" id="AET4Gv20235500.4">
    <property type="protein sequence ID" value="AET4Gv20235500.4"/>
    <property type="gene ID" value="AET4Gv20235500"/>
</dbReference>
<dbReference type="GO" id="GO:0003723">
    <property type="term" value="F:RNA binding"/>
    <property type="evidence" value="ECO:0007669"/>
    <property type="project" value="TreeGrafter"/>
</dbReference>
<dbReference type="AlphaFoldDB" id="A0A453HM54"/>
<dbReference type="InterPro" id="IPR000597">
    <property type="entry name" value="Ribosomal_uL3"/>
</dbReference>
<dbReference type="Proteomes" id="UP000015105">
    <property type="component" value="Chromosome 4D"/>
</dbReference>
<evidence type="ECO:0000256" key="2">
    <source>
        <dbReference type="ARBA" id="ARBA00022980"/>
    </source>
</evidence>
<reference evidence="5" key="2">
    <citation type="journal article" date="2017" name="Nat. Plants">
        <title>The Aegilops tauschii genome reveals multiple impacts of transposons.</title>
        <authorList>
            <person name="Zhao G."/>
            <person name="Zou C."/>
            <person name="Li K."/>
            <person name="Wang K."/>
            <person name="Li T."/>
            <person name="Gao L."/>
            <person name="Zhang X."/>
            <person name="Wang H."/>
            <person name="Yang Z."/>
            <person name="Liu X."/>
            <person name="Jiang W."/>
            <person name="Mao L."/>
            <person name="Kong X."/>
            <person name="Jiao Y."/>
            <person name="Jia J."/>
        </authorList>
    </citation>
    <scope>NUCLEOTIDE SEQUENCE [LARGE SCALE GENOMIC DNA]</scope>
    <source>
        <strain evidence="5">cv. AL8/78</strain>
    </source>
</reference>
<keyword evidence="5" id="KW-1185">Reference proteome</keyword>
<dbReference type="InterPro" id="IPR045077">
    <property type="entry name" value="L3_arc_euk"/>
</dbReference>
<proteinExistence type="inferred from homology"/>
<keyword evidence="2" id="KW-0689">Ribosomal protein</keyword>
<name>A0A453HM54_AEGTS</name>
<reference evidence="5" key="1">
    <citation type="journal article" date="2014" name="Science">
        <title>Ancient hybridizations among the ancestral genomes of bread wheat.</title>
        <authorList>
            <consortium name="International Wheat Genome Sequencing Consortium,"/>
            <person name="Marcussen T."/>
            <person name="Sandve S.R."/>
            <person name="Heier L."/>
            <person name="Spannagl M."/>
            <person name="Pfeifer M."/>
            <person name="Jakobsen K.S."/>
            <person name="Wulff B.B."/>
            <person name="Steuernagel B."/>
            <person name="Mayer K.F."/>
            <person name="Olsen O.A."/>
        </authorList>
    </citation>
    <scope>NUCLEOTIDE SEQUENCE [LARGE SCALE GENOMIC DNA]</scope>
    <source>
        <strain evidence="5">cv. AL8/78</strain>
    </source>
</reference>
<evidence type="ECO:0000256" key="3">
    <source>
        <dbReference type="ARBA" id="ARBA00023274"/>
    </source>
</evidence>
<dbReference type="InterPro" id="IPR009000">
    <property type="entry name" value="Transl_B-barrel_sf"/>
</dbReference>
<protein>
    <submittedName>
        <fullName evidence="4">Uncharacterized protein</fullName>
    </submittedName>
</protein>
<dbReference type="GO" id="GO:0003735">
    <property type="term" value="F:structural constituent of ribosome"/>
    <property type="evidence" value="ECO:0007669"/>
    <property type="project" value="InterPro"/>
</dbReference>
<dbReference type="GO" id="GO:0006412">
    <property type="term" value="P:translation"/>
    <property type="evidence" value="ECO:0007669"/>
    <property type="project" value="InterPro"/>
</dbReference>
<evidence type="ECO:0000313" key="5">
    <source>
        <dbReference type="Proteomes" id="UP000015105"/>
    </source>
</evidence>
<dbReference type="Gramene" id="AET4Gv20235500.4">
    <property type="protein sequence ID" value="AET4Gv20235500.4"/>
    <property type="gene ID" value="AET4Gv20235500"/>
</dbReference>
<organism evidence="4 5">
    <name type="scientific">Aegilops tauschii subsp. strangulata</name>
    <name type="common">Goatgrass</name>
    <dbReference type="NCBI Taxonomy" id="200361"/>
    <lineage>
        <taxon>Eukaryota</taxon>
        <taxon>Viridiplantae</taxon>
        <taxon>Streptophyta</taxon>
        <taxon>Embryophyta</taxon>
        <taxon>Tracheophyta</taxon>
        <taxon>Spermatophyta</taxon>
        <taxon>Magnoliopsida</taxon>
        <taxon>Liliopsida</taxon>
        <taxon>Poales</taxon>
        <taxon>Poaceae</taxon>
        <taxon>BOP clade</taxon>
        <taxon>Pooideae</taxon>
        <taxon>Triticodae</taxon>
        <taxon>Triticeae</taxon>
        <taxon>Triticinae</taxon>
        <taxon>Aegilops</taxon>
    </lineage>
</organism>
<dbReference type="Gene3D" id="2.40.30.10">
    <property type="entry name" value="Translation factors"/>
    <property type="match status" value="1"/>
</dbReference>
<dbReference type="PANTHER" id="PTHR11363">
    <property type="entry name" value="60S RIBOSOMAL PROTEIN L3-RELATED"/>
    <property type="match status" value="1"/>
</dbReference>